<comment type="catalytic activity">
    <reaction evidence="13">
        <text>a long chain fatty alcohol + a 1-acylglycerone 3-phosphate = a 1-O-alkylglycerone 3-phosphate + a long-chain fatty acid + H(+)</text>
        <dbReference type="Rhea" id="RHEA:36171"/>
        <dbReference type="ChEBI" id="CHEBI:15378"/>
        <dbReference type="ChEBI" id="CHEBI:17135"/>
        <dbReference type="ChEBI" id="CHEBI:57534"/>
        <dbReference type="ChEBI" id="CHEBI:57560"/>
        <dbReference type="ChEBI" id="CHEBI:73315"/>
        <dbReference type="EC" id="2.5.1.26"/>
    </reaction>
</comment>
<evidence type="ECO:0000256" key="6">
    <source>
        <dbReference type="ARBA" id="ARBA00022630"/>
    </source>
</evidence>
<feature type="site" description="Important for enzyme activity" evidence="12">
    <location>
        <position position="345"/>
    </location>
</feature>
<evidence type="ECO:0000256" key="13">
    <source>
        <dbReference type="RuleBase" id="RU363113"/>
    </source>
</evidence>
<evidence type="ECO:0000256" key="9">
    <source>
        <dbReference type="PIRSR" id="PIRSR625650-1"/>
    </source>
</evidence>
<dbReference type="InterPro" id="IPR004113">
    <property type="entry name" value="FAD-bd_oxidored_4_C"/>
</dbReference>
<dbReference type="Gene3D" id="3.30.465.10">
    <property type="match status" value="1"/>
</dbReference>
<dbReference type="InterPro" id="IPR016166">
    <property type="entry name" value="FAD-bd_PCMH"/>
</dbReference>
<dbReference type="PROSITE" id="PS51387">
    <property type="entry name" value="FAD_PCMH"/>
    <property type="match status" value="1"/>
</dbReference>
<feature type="active site" description="Proton donor/acceptor" evidence="9">
    <location>
        <position position="501"/>
    </location>
</feature>
<keyword evidence="13" id="KW-0444">Lipid biosynthesis</keyword>
<evidence type="ECO:0000313" key="16">
    <source>
        <dbReference type="Proteomes" id="UP001107558"/>
    </source>
</evidence>
<dbReference type="GO" id="GO:0005777">
    <property type="term" value="C:peroxisome"/>
    <property type="evidence" value="ECO:0007669"/>
    <property type="project" value="UniProtKB-SubCell"/>
</dbReference>
<evidence type="ECO:0000256" key="3">
    <source>
        <dbReference type="ARBA" id="ARBA00008000"/>
    </source>
</evidence>
<dbReference type="AlphaFoldDB" id="A0A9J6BFT5"/>
<dbReference type="SUPFAM" id="SSF55103">
    <property type="entry name" value="FAD-linked oxidases, C-terminal domain"/>
    <property type="match status" value="1"/>
</dbReference>
<dbReference type="InterPro" id="IPR016169">
    <property type="entry name" value="FAD-bd_PCMH_sub2"/>
</dbReference>
<dbReference type="Gene3D" id="3.30.43.10">
    <property type="entry name" value="Uridine Diphospho-n-acetylenolpyruvylglucosamine Reductase, domain 2"/>
    <property type="match status" value="1"/>
</dbReference>
<dbReference type="Pfam" id="PF01565">
    <property type="entry name" value="FAD_binding_4"/>
    <property type="match status" value="1"/>
</dbReference>
<keyword evidence="8 13" id="KW-0576">Peroxisome</keyword>
<evidence type="ECO:0000256" key="12">
    <source>
        <dbReference type="PIRSR" id="PIRSR625650-4"/>
    </source>
</evidence>
<dbReference type="EMBL" id="JADBJN010000004">
    <property type="protein sequence ID" value="KAG5668637.1"/>
    <property type="molecule type" value="Genomic_DNA"/>
</dbReference>
<comment type="subunit">
    <text evidence="4 13">Homodimer.</text>
</comment>
<dbReference type="Gene3D" id="3.30.300.330">
    <property type="match status" value="1"/>
</dbReference>
<dbReference type="Pfam" id="PF02913">
    <property type="entry name" value="FAD-oxidase_C"/>
    <property type="match status" value="1"/>
</dbReference>
<gene>
    <name evidence="15" type="ORF">PVAND_016572</name>
</gene>
<dbReference type="GO" id="GO:0008609">
    <property type="term" value="F:alkylglycerone-phosphate synthase activity"/>
    <property type="evidence" value="ECO:0007669"/>
    <property type="project" value="UniProtKB-EC"/>
</dbReference>
<evidence type="ECO:0000256" key="5">
    <source>
        <dbReference type="ARBA" id="ARBA00012385"/>
    </source>
</evidence>
<comment type="function">
    <text evidence="13">Catalyzes the exchange of an acyl for a long-chain alkyl group and the formation of the ether bond in the biosynthesis of ether phospholipids.</text>
</comment>
<dbReference type="OrthoDB" id="5332616at2759"/>
<comment type="cofactor">
    <cofactor evidence="11 13">
        <name>FAD</name>
        <dbReference type="ChEBI" id="CHEBI:57692"/>
    </cofactor>
</comment>
<feature type="domain" description="FAD-binding PCMH-type" evidence="14">
    <location>
        <begin position="128"/>
        <end position="310"/>
    </location>
</feature>
<evidence type="ECO:0000256" key="1">
    <source>
        <dbReference type="ARBA" id="ARBA00004275"/>
    </source>
</evidence>
<evidence type="ECO:0000256" key="11">
    <source>
        <dbReference type="PIRSR" id="PIRSR625650-3"/>
    </source>
</evidence>
<accession>A0A9J6BFT5</accession>
<comment type="pathway">
    <text evidence="2 13">Glycerolipid metabolism; ether lipid biosynthesis.</text>
</comment>
<comment type="caution">
    <text evidence="15">The sequence shown here is derived from an EMBL/GenBank/DDBJ whole genome shotgun (WGS) entry which is preliminary data.</text>
</comment>
<sequence>MSNQNIFPKRRQELVKPNGWGYCDAYLYYDKTKNSLMFHGKRYPRVGSKPLTRALEGFKNVFSIDISEFNSDKFQTPSSIDYPIKENQKFFESIKELNIDHSMNFEDRFYRGHSQSSTDIYNSMFGKFPKIPDIVVWPKNHEEVAEIVNLANELNIGLIPVGGLSNVTGATQCPSTENRTICSLDLTQMFQMLWLDDKSMLACFEAGISGQDLERVLNERGFTMGHSPDSIEFSTLGGWIATKSSGMKQQTYGNIEDIVVKVKLVTSIGVLEHNSTTPRSSAGPDFEQLIIGSEGTLGVITQAVVKIHKLPESTKYAAFIFPDIHCGIKFLKECSRSESLPSNMRLFCNSNVKAGLMLEETDTISNFIHPIKLFFIKNVLRFDLDKFTSASYMIEGDQATVEWKDKNLRKIASKYGAFYVGENVARHSYMSSSVYSVYLRDLIFNLGALVDTVETSITWNNLENCIANIKTKYENELKRLNLKGFILYRISQVYHEGCCLYTYYGLNKCENQLETFKKLTDFIKNVILESGGSLSHHHGIGAKNTLRYDENMPKIKKEMLRCIKEKVDPKNVFCVRNFIPEKIQSKL</sequence>
<comment type="subcellular location">
    <subcellularLocation>
        <location evidence="1 13">Peroxisome</location>
    </subcellularLocation>
</comment>
<keyword evidence="13" id="KW-0443">Lipid metabolism</keyword>
<organism evidence="15 16">
    <name type="scientific">Polypedilum vanderplanki</name>
    <name type="common">Sleeping chironomid midge</name>
    <dbReference type="NCBI Taxonomy" id="319348"/>
    <lineage>
        <taxon>Eukaryota</taxon>
        <taxon>Metazoa</taxon>
        <taxon>Ecdysozoa</taxon>
        <taxon>Arthropoda</taxon>
        <taxon>Hexapoda</taxon>
        <taxon>Insecta</taxon>
        <taxon>Pterygota</taxon>
        <taxon>Neoptera</taxon>
        <taxon>Endopterygota</taxon>
        <taxon>Diptera</taxon>
        <taxon>Nematocera</taxon>
        <taxon>Chironomoidea</taxon>
        <taxon>Chironomidae</taxon>
        <taxon>Chironominae</taxon>
        <taxon>Polypedilum</taxon>
        <taxon>Polypedilum</taxon>
    </lineage>
</organism>
<dbReference type="PANTHER" id="PTHR46568">
    <property type="entry name" value="ALKYLDIHYDROXYACETONEPHOSPHATE SYNTHASE, PEROXISOMAL"/>
    <property type="match status" value="1"/>
</dbReference>
<keyword evidence="13" id="KW-0808">Transferase</keyword>
<dbReference type="EC" id="2.5.1.26" evidence="5 13"/>
<evidence type="ECO:0000256" key="8">
    <source>
        <dbReference type="ARBA" id="ARBA00023140"/>
    </source>
</evidence>
<evidence type="ECO:0000256" key="2">
    <source>
        <dbReference type="ARBA" id="ARBA00004670"/>
    </source>
</evidence>
<feature type="binding site" evidence="11">
    <location>
        <begin position="242"/>
        <end position="245"/>
    </location>
    <ligand>
        <name>FAD</name>
        <dbReference type="ChEBI" id="CHEBI:57692"/>
    </ligand>
</feature>
<evidence type="ECO:0000256" key="7">
    <source>
        <dbReference type="ARBA" id="ARBA00022827"/>
    </source>
</evidence>
<evidence type="ECO:0000259" key="14">
    <source>
        <dbReference type="PROSITE" id="PS51387"/>
    </source>
</evidence>
<feature type="binding site" evidence="10">
    <location>
        <position position="440"/>
    </location>
    <ligand>
        <name>substrate</name>
    </ligand>
</feature>
<dbReference type="GO" id="GO:0008610">
    <property type="term" value="P:lipid biosynthetic process"/>
    <property type="evidence" value="ECO:0007669"/>
    <property type="project" value="InterPro"/>
</dbReference>
<keyword evidence="7 11" id="KW-0274">FAD</keyword>
<dbReference type="InterPro" id="IPR016164">
    <property type="entry name" value="FAD-linked_Oxase-like_C"/>
</dbReference>
<keyword evidence="16" id="KW-1185">Reference proteome</keyword>
<reference evidence="15" key="1">
    <citation type="submission" date="2021-03" db="EMBL/GenBank/DDBJ databases">
        <title>Chromosome level genome of the anhydrobiotic midge Polypedilum vanderplanki.</title>
        <authorList>
            <person name="Yoshida Y."/>
            <person name="Kikawada T."/>
            <person name="Gusev O."/>
        </authorList>
    </citation>
    <scope>NUCLEOTIDE SEQUENCE</scope>
    <source>
        <strain evidence="15">NIAS01</strain>
        <tissue evidence="15">Whole body or cell culture</tissue>
    </source>
</reference>
<dbReference type="InterPro" id="IPR006094">
    <property type="entry name" value="Oxid_FAD_bind_N"/>
</dbReference>
<protein>
    <recommendedName>
        <fullName evidence="5 13">Alkylglycerone-phosphate synthase</fullName>
        <shortName evidence="13">Alkyl-DHAP synthase</shortName>
        <ecNumber evidence="5 13">2.5.1.26</ecNumber>
    </recommendedName>
</protein>
<dbReference type="Proteomes" id="UP001107558">
    <property type="component" value="Chromosome 4"/>
</dbReference>
<feature type="binding site" evidence="11">
    <location>
        <begin position="294"/>
        <end position="300"/>
    </location>
    <ligand>
        <name>FAD</name>
        <dbReference type="ChEBI" id="CHEBI:57692"/>
    </ligand>
</feature>
<dbReference type="InterPro" id="IPR016167">
    <property type="entry name" value="FAD-bd_PCMH_sub1"/>
</dbReference>
<evidence type="ECO:0000313" key="15">
    <source>
        <dbReference type="EMBL" id="KAG5668637.1"/>
    </source>
</evidence>
<proteinExistence type="inferred from homology"/>
<comment type="similarity">
    <text evidence="3 13">Belongs to the FAD-binding oxidoreductase/transferase type 4 family.</text>
</comment>
<dbReference type="InterPro" id="IPR025650">
    <property type="entry name" value="Alkyl-DHAP_Synthase"/>
</dbReference>
<evidence type="ECO:0000256" key="4">
    <source>
        <dbReference type="ARBA" id="ARBA00011738"/>
    </source>
</evidence>
<dbReference type="InterPro" id="IPR036318">
    <property type="entry name" value="FAD-bd_PCMH-like_sf"/>
</dbReference>
<name>A0A9J6BFT5_POLVA</name>
<evidence type="ECO:0000256" key="10">
    <source>
        <dbReference type="PIRSR" id="PIRSR625650-2"/>
    </source>
</evidence>
<dbReference type="GO" id="GO:0071949">
    <property type="term" value="F:FAD binding"/>
    <property type="evidence" value="ECO:0007669"/>
    <property type="project" value="InterPro"/>
</dbReference>
<keyword evidence="6 13" id="KW-0285">Flavoprotein</keyword>
<dbReference type="Gene3D" id="3.30.70.3450">
    <property type="match status" value="1"/>
</dbReference>
<dbReference type="PANTHER" id="PTHR46568:SF1">
    <property type="entry name" value="ALKYLDIHYDROXYACETONEPHOSPHATE SYNTHASE, PEROXISOMAL"/>
    <property type="match status" value="1"/>
</dbReference>
<dbReference type="SUPFAM" id="SSF56176">
    <property type="entry name" value="FAD-binding/transporter-associated domain-like"/>
    <property type="match status" value="1"/>
</dbReference>
<feature type="binding site" evidence="11">
    <location>
        <begin position="229"/>
        <end position="235"/>
    </location>
    <ligand>
        <name>FAD</name>
        <dbReference type="ChEBI" id="CHEBI:57692"/>
    </ligand>
</feature>